<dbReference type="SUPFAM" id="SSF51735">
    <property type="entry name" value="NAD(P)-binding Rossmann-fold domains"/>
    <property type="match status" value="1"/>
</dbReference>
<feature type="compositionally biased region" description="Polar residues" evidence="7">
    <location>
        <begin position="1"/>
        <end position="11"/>
    </location>
</feature>
<keyword evidence="5" id="KW-0627">Porphyrin biosynthesis</keyword>
<proteinExistence type="predicted"/>
<evidence type="ECO:0000256" key="6">
    <source>
        <dbReference type="ARBA" id="ARBA00047561"/>
    </source>
</evidence>
<dbReference type="Pfam" id="PF14823">
    <property type="entry name" value="Sirohm_synth_C"/>
    <property type="match status" value="1"/>
</dbReference>
<dbReference type="GO" id="GO:0019354">
    <property type="term" value="P:siroheme biosynthetic process"/>
    <property type="evidence" value="ECO:0007669"/>
    <property type="project" value="InterPro"/>
</dbReference>
<dbReference type="PANTHER" id="PTHR35330">
    <property type="entry name" value="SIROHEME BIOSYNTHESIS PROTEIN MET8"/>
    <property type="match status" value="1"/>
</dbReference>
<dbReference type="Gene3D" id="3.30.160.110">
    <property type="entry name" value="Siroheme synthase, domain 2"/>
    <property type="match status" value="1"/>
</dbReference>
<accession>A0AAD7VSH0</accession>
<dbReference type="Gene3D" id="3.40.50.720">
    <property type="entry name" value="NAD(P)-binding Rossmann-like Domain"/>
    <property type="match status" value="1"/>
</dbReference>
<dbReference type="EMBL" id="JARPMG010000005">
    <property type="protein sequence ID" value="KAJ8100328.1"/>
    <property type="molecule type" value="Genomic_DNA"/>
</dbReference>
<dbReference type="RefSeq" id="XP_056043778.1">
    <property type="nucleotide sequence ID" value="XM_056190332.1"/>
</dbReference>
<evidence type="ECO:0000256" key="4">
    <source>
        <dbReference type="ARBA" id="ARBA00023027"/>
    </source>
</evidence>
<evidence type="ECO:0000256" key="5">
    <source>
        <dbReference type="ARBA" id="ARBA00023244"/>
    </source>
</evidence>
<protein>
    <recommendedName>
        <fullName evidence="2">precorrin-2 dehydrogenase</fullName>
        <ecNumber evidence="2">1.3.1.76</ecNumber>
    </recommendedName>
</protein>
<comment type="caution">
    <text evidence="10">The sequence shown here is derived from an EMBL/GenBank/DDBJ whole genome shotgun (WGS) entry which is preliminary data.</text>
</comment>
<feature type="domain" description="Siroheme biosynthesis protein Met8 C-terminal" evidence="8">
    <location>
        <begin position="207"/>
        <end position="269"/>
    </location>
</feature>
<dbReference type="Pfam" id="PF14824">
    <property type="entry name" value="Sirohm_synth_M"/>
    <property type="match status" value="1"/>
</dbReference>
<dbReference type="InterPro" id="IPR006367">
    <property type="entry name" value="Sirohaem_synthase_N"/>
</dbReference>
<comment type="catalytic activity">
    <reaction evidence="6">
        <text>precorrin-2 + NAD(+) = sirohydrochlorin + NADH + 2 H(+)</text>
        <dbReference type="Rhea" id="RHEA:15613"/>
        <dbReference type="ChEBI" id="CHEBI:15378"/>
        <dbReference type="ChEBI" id="CHEBI:57540"/>
        <dbReference type="ChEBI" id="CHEBI:57945"/>
        <dbReference type="ChEBI" id="CHEBI:58351"/>
        <dbReference type="ChEBI" id="CHEBI:58827"/>
        <dbReference type="EC" id="1.3.1.76"/>
    </reaction>
</comment>
<dbReference type="Proteomes" id="UP001217417">
    <property type="component" value="Unassembled WGS sequence"/>
</dbReference>
<name>A0AAD7VSH0_9ASCO</name>
<dbReference type="InterPro" id="IPR028162">
    <property type="entry name" value="Met8_C"/>
</dbReference>
<dbReference type="GO" id="GO:0004325">
    <property type="term" value="F:ferrochelatase activity"/>
    <property type="evidence" value="ECO:0007669"/>
    <property type="project" value="InterPro"/>
</dbReference>
<gene>
    <name evidence="10" type="ORF">POJ06DRAFT_290215</name>
</gene>
<dbReference type="InterPro" id="IPR028161">
    <property type="entry name" value="Met8-like"/>
</dbReference>
<reference evidence="10" key="1">
    <citation type="submission" date="2023-03" db="EMBL/GenBank/DDBJ databases">
        <title>Near-Complete genome sequence of Lipomyces tetrasporous NRRL Y-64009, an oleaginous yeast capable of growing on lignocellulosic hydrolysates.</title>
        <authorList>
            <consortium name="Lawrence Berkeley National Laboratory"/>
            <person name="Jagtap S.S."/>
            <person name="Liu J.-J."/>
            <person name="Walukiewicz H.E."/>
            <person name="Pangilinan J."/>
            <person name="Lipzen A."/>
            <person name="Ahrendt S."/>
            <person name="Koriabine M."/>
            <person name="Cobaugh K."/>
            <person name="Salamov A."/>
            <person name="Yoshinaga Y."/>
            <person name="Ng V."/>
            <person name="Daum C."/>
            <person name="Grigoriev I.V."/>
            <person name="Slininger P.J."/>
            <person name="Dien B.S."/>
            <person name="Jin Y.-S."/>
            <person name="Rao C.V."/>
        </authorList>
    </citation>
    <scope>NUCLEOTIDE SEQUENCE</scope>
    <source>
        <strain evidence="10">NRRL Y-64009</strain>
    </source>
</reference>
<keyword evidence="4" id="KW-0520">NAD</keyword>
<feature type="domain" description="Siroheme synthase central" evidence="9">
    <location>
        <begin position="174"/>
        <end position="200"/>
    </location>
</feature>
<evidence type="ECO:0000256" key="3">
    <source>
        <dbReference type="ARBA" id="ARBA00023002"/>
    </source>
</evidence>
<evidence type="ECO:0000256" key="7">
    <source>
        <dbReference type="SAM" id="MobiDB-lite"/>
    </source>
</evidence>
<evidence type="ECO:0000259" key="9">
    <source>
        <dbReference type="Pfam" id="PF14824"/>
    </source>
</evidence>
<dbReference type="PANTHER" id="PTHR35330:SF1">
    <property type="entry name" value="SIROHEME BIOSYNTHESIS PROTEIN MET8"/>
    <property type="match status" value="1"/>
</dbReference>
<dbReference type="InterPro" id="IPR028281">
    <property type="entry name" value="Sirohaem_synthase_central"/>
</dbReference>
<dbReference type="GO" id="GO:0043115">
    <property type="term" value="F:precorrin-2 dehydrogenase activity"/>
    <property type="evidence" value="ECO:0007669"/>
    <property type="project" value="UniProtKB-EC"/>
</dbReference>
<evidence type="ECO:0000313" key="10">
    <source>
        <dbReference type="EMBL" id="KAJ8100328.1"/>
    </source>
</evidence>
<sequence>MTTLVSGSLQNAGADKGHRSRGLEDQTFADIRGGGSLVVAWQIKESDNEGTGKSVTVVGGGDHHGLSSLHYQVATGRVAHLLAADAVVTVICPSSGLSPELQYRVSRKQVSHIPRTFDIELDLRVSVPSMVLVAIDSPSTSTEIYTECKKLKIPVNVADVPGECDFYFGSMYRDGPLQIMVSTNGNGPKMASLVRRRIEDELKEEPFGLAIEQLGELRRRVREKVPGSGKGDIRKRMRWVSQISERWTIAQLAKLDDEMIAKVMDYIDNEPPPYEQLKITSKSMRDTLA</sequence>
<keyword evidence="3" id="KW-0560">Oxidoreductase</keyword>
<dbReference type="InterPro" id="IPR036291">
    <property type="entry name" value="NAD(P)-bd_dom_sf"/>
</dbReference>
<dbReference type="Pfam" id="PF13241">
    <property type="entry name" value="NAD_binding_7"/>
    <property type="match status" value="1"/>
</dbReference>
<dbReference type="EC" id="1.3.1.76" evidence="2"/>
<dbReference type="NCBIfam" id="TIGR01470">
    <property type="entry name" value="cysG_Nterm"/>
    <property type="match status" value="1"/>
</dbReference>
<feature type="compositionally biased region" description="Basic and acidic residues" evidence="7">
    <location>
        <begin position="15"/>
        <end position="24"/>
    </location>
</feature>
<evidence type="ECO:0000313" key="11">
    <source>
        <dbReference type="Proteomes" id="UP001217417"/>
    </source>
</evidence>
<dbReference type="GeneID" id="80885498"/>
<comment type="pathway">
    <text evidence="1">Porphyrin-containing compound metabolism; siroheme biosynthesis; sirohydrochlorin from precorrin-2: step 1/1.</text>
</comment>
<feature type="region of interest" description="Disordered" evidence="7">
    <location>
        <begin position="1"/>
        <end position="25"/>
    </location>
</feature>
<evidence type="ECO:0000256" key="1">
    <source>
        <dbReference type="ARBA" id="ARBA00005010"/>
    </source>
</evidence>
<organism evidence="10 11">
    <name type="scientific">Lipomyces tetrasporus</name>
    <dbReference type="NCBI Taxonomy" id="54092"/>
    <lineage>
        <taxon>Eukaryota</taxon>
        <taxon>Fungi</taxon>
        <taxon>Dikarya</taxon>
        <taxon>Ascomycota</taxon>
        <taxon>Saccharomycotina</taxon>
        <taxon>Lipomycetes</taxon>
        <taxon>Lipomycetales</taxon>
        <taxon>Lipomycetaceae</taxon>
        <taxon>Lipomyces</taxon>
    </lineage>
</organism>
<evidence type="ECO:0000256" key="2">
    <source>
        <dbReference type="ARBA" id="ARBA00012400"/>
    </source>
</evidence>
<dbReference type="SUPFAM" id="SSF75615">
    <property type="entry name" value="Siroheme synthase middle domains-like"/>
    <property type="match status" value="1"/>
</dbReference>
<dbReference type="Gene3D" id="1.10.3280.10">
    <property type="entry name" value="Siroheme synthase, domain 3"/>
    <property type="match status" value="1"/>
</dbReference>
<evidence type="ECO:0000259" key="8">
    <source>
        <dbReference type="Pfam" id="PF14823"/>
    </source>
</evidence>
<dbReference type="AlphaFoldDB" id="A0AAD7VSH0"/>
<keyword evidence="11" id="KW-1185">Reference proteome</keyword>